<keyword evidence="2" id="KW-1133">Transmembrane helix</keyword>
<feature type="signal peptide" evidence="3">
    <location>
        <begin position="1"/>
        <end position="20"/>
    </location>
</feature>
<dbReference type="Proteomes" id="UP000015105">
    <property type="component" value="Chromosome 5D"/>
</dbReference>
<feature type="transmembrane region" description="Helical" evidence="2">
    <location>
        <begin position="281"/>
        <end position="305"/>
    </location>
</feature>
<feature type="region of interest" description="Disordered" evidence="1">
    <location>
        <begin position="102"/>
        <end position="179"/>
    </location>
</feature>
<evidence type="ECO:0000313" key="5">
    <source>
        <dbReference type="Proteomes" id="UP000015105"/>
    </source>
</evidence>
<keyword evidence="2" id="KW-0472">Membrane</keyword>
<evidence type="ECO:0000256" key="2">
    <source>
        <dbReference type="SAM" id="Phobius"/>
    </source>
</evidence>
<evidence type="ECO:0000313" key="4">
    <source>
        <dbReference type="EnsemblPlants" id="AET5Gv20526200.4"/>
    </source>
</evidence>
<evidence type="ECO:0000256" key="1">
    <source>
        <dbReference type="SAM" id="MobiDB-lite"/>
    </source>
</evidence>
<reference evidence="5" key="1">
    <citation type="journal article" date="2014" name="Science">
        <title>Ancient hybridizations among the ancestral genomes of bread wheat.</title>
        <authorList>
            <consortium name="International Wheat Genome Sequencing Consortium,"/>
            <person name="Marcussen T."/>
            <person name="Sandve S.R."/>
            <person name="Heier L."/>
            <person name="Spannagl M."/>
            <person name="Pfeifer M."/>
            <person name="Jakobsen K.S."/>
            <person name="Wulff B.B."/>
            <person name="Steuernagel B."/>
            <person name="Mayer K.F."/>
            <person name="Olsen O.A."/>
        </authorList>
    </citation>
    <scope>NUCLEOTIDE SEQUENCE [LARGE SCALE GENOMIC DNA]</scope>
    <source>
        <strain evidence="5">cv. AL8/78</strain>
    </source>
</reference>
<evidence type="ECO:0000256" key="3">
    <source>
        <dbReference type="SAM" id="SignalP"/>
    </source>
</evidence>
<dbReference type="EnsemblPlants" id="AET5Gv20526200.4">
    <property type="protein sequence ID" value="AET5Gv20526200.4"/>
    <property type="gene ID" value="AET5Gv20526200"/>
</dbReference>
<dbReference type="AlphaFoldDB" id="A0A453KVK5"/>
<feature type="chain" id="PRO_5019505823" evidence="3">
    <location>
        <begin position="21"/>
        <end position="395"/>
    </location>
</feature>
<feature type="transmembrane region" description="Helical" evidence="2">
    <location>
        <begin position="43"/>
        <end position="60"/>
    </location>
</feature>
<proteinExistence type="predicted"/>
<dbReference type="Gramene" id="AET5Gv20526200.4">
    <property type="protein sequence ID" value="AET5Gv20526200.4"/>
    <property type="gene ID" value="AET5Gv20526200"/>
</dbReference>
<feature type="compositionally biased region" description="Pro residues" evidence="1">
    <location>
        <begin position="163"/>
        <end position="174"/>
    </location>
</feature>
<protein>
    <submittedName>
        <fullName evidence="4">Uncharacterized protein</fullName>
    </submittedName>
</protein>
<organism evidence="4 5">
    <name type="scientific">Aegilops tauschii subsp. strangulata</name>
    <name type="common">Goatgrass</name>
    <dbReference type="NCBI Taxonomy" id="200361"/>
    <lineage>
        <taxon>Eukaryota</taxon>
        <taxon>Viridiplantae</taxon>
        <taxon>Streptophyta</taxon>
        <taxon>Embryophyta</taxon>
        <taxon>Tracheophyta</taxon>
        <taxon>Spermatophyta</taxon>
        <taxon>Magnoliopsida</taxon>
        <taxon>Liliopsida</taxon>
        <taxon>Poales</taxon>
        <taxon>Poaceae</taxon>
        <taxon>BOP clade</taxon>
        <taxon>Pooideae</taxon>
        <taxon>Triticodae</taxon>
        <taxon>Triticeae</taxon>
        <taxon>Triticinae</taxon>
        <taxon>Aegilops</taxon>
    </lineage>
</organism>
<feature type="transmembrane region" description="Helical" evidence="2">
    <location>
        <begin position="247"/>
        <end position="269"/>
    </location>
</feature>
<reference evidence="5" key="2">
    <citation type="journal article" date="2017" name="Nat. Plants">
        <title>The Aegilops tauschii genome reveals multiple impacts of transposons.</title>
        <authorList>
            <person name="Zhao G."/>
            <person name="Zou C."/>
            <person name="Li K."/>
            <person name="Wang K."/>
            <person name="Li T."/>
            <person name="Gao L."/>
            <person name="Zhang X."/>
            <person name="Wang H."/>
            <person name="Yang Z."/>
            <person name="Liu X."/>
            <person name="Jiang W."/>
            <person name="Mao L."/>
            <person name="Kong X."/>
            <person name="Jiao Y."/>
            <person name="Jia J."/>
        </authorList>
    </citation>
    <scope>NUCLEOTIDE SEQUENCE [LARGE SCALE GENOMIC DNA]</scope>
    <source>
        <strain evidence="5">cv. AL8/78</strain>
    </source>
</reference>
<reference evidence="4" key="5">
    <citation type="journal article" date="2021" name="G3 (Bethesda)">
        <title>Aegilops tauschii genome assembly Aet v5.0 features greater sequence contiguity and improved annotation.</title>
        <authorList>
            <person name="Wang L."/>
            <person name="Zhu T."/>
            <person name="Rodriguez J.C."/>
            <person name="Deal K.R."/>
            <person name="Dubcovsky J."/>
            <person name="McGuire P.E."/>
            <person name="Lux T."/>
            <person name="Spannagl M."/>
            <person name="Mayer K.F.X."/>
            <person name="Baldrich P."/>
            <person name="Meyers B.C."/>
            <person name="Huo N."/>
            <person name="Gu Y.Q."/>
            <person name="Zhou H."/>
            <person name="Devos K.M."/>
            <person name="Bennetzen J.L."/>
            <person name="Unver T."/>
            <person name="Budak H."/>
            <person name="Gulick P.J."/>
            <person name="Galiba G."/>
            <person name="Kalapos B."/>
            <person name="Nelson D.R."/>
            <person name="Li P."/>
            <person name="You F.M."/>
            <person name="Luo M.C."/>
            <person name="Dvorak J."/>
        </authorList>
    </citation>
    <scope>NUCLEOTIDE SEQUENCE [LARGE SCALE GENOMIC DNA]</scope>
    <source>
        <strain evidence="4">cv. AL8/78</strain>
    </source>
</reference>
<reference evidence="4" key="4">
    <citation type="submission" date="2019-03" db="UniProtKB">
        <authorList>
            <consortium name="EnsemblPlants"/>
        </authorList>
    </citation>
    <scope>IDENTIFICATION</scope>
</reference>
<accession>A0A453KVK5</accession>
<name>A0A453KVK5_AEGTS</name>
<keyword evidence="5" id="KW-1185">Reference proteome</keyword>
<sequence length="395" mass="41815">SLTALLPFSLLFLFPPVADAGLRGAPPGHPTTPVKAMRGVKKLMTAVVVLAVCSLFVSFLEEGWVFGAIRVDPSSVFFGRKALEAGGASAWSPSPEASLKRGVAASSIRSPAPPEAGSPALRHGFDSSSNEKRHKEAMADEGEMVAPRAKGRKAIEAENGGASPPPPPPPPPSPSEERATKRVLSTIGCIVSVIVYCNPIIVFWSTRSNMASTAAFCTMTDFISSSLSTGSWLIFAIVQLNGEDGSILGLEAVIANAFGLTLLAVFIIAKLASKNGMSAMVCTGSLFGFVIVIGVCVCFAIDVPVKRDTFAAYQISIVASVLQVISQLIPFRSVWVLRHAPARPPAVRSEHHQHRSRLCNTLASSAVCAQADRREPEPCFSELGALEKLPPRKIC</sequence>
<keyword evidence="3" id="KW-0732">Signal</keyword>
<feature type="transmembrane region" description="Helical" evidence="2">
    <location>
        <begin position="183"/>
        <end position="204"/>
    </location>
</feature>
<reference evidence="4" key="3">
    <citation type="journal article" date="2017" name="Nature">
        <title>Genome sequence of the progenitor of the wheat D genome Aegilops tauschii.</title>
        <authorList>
            <person name="Luo M.C."/>
            <person name="Gu Y.Q."/>
            <person name="Puiu D."/>
            <person name="Wang H."/>
            <person name="Twardziok S.O."/>
            <person name="Deal K.R."/>
            <person name="Huo N."/>
            <person name="Zhu T."/>
            <person name="Wang L."/>
            <person name="Wang Y."/>
            <person name="McGuire P.E."/>
            <person name="Liu S."/>
            <person name="Long H."/>
            <person name="Ramasamy R.K."/>
            <person name="Rodriguez J.C."/>
            <person name="Van S.L."/>
            <person name="Yuan L."/>
            <person name="Wang Z."/>
            <person name="Xia Z."/>
            <person name="Xiao L."/>
            <person name="Anderson O.D."/>
            <person name="Ouyang S."/>
            <person name="Liang Y."/>
            <person name="Zimin A.V."/>
            <person name="Pertea G."/>
            <person name="Qi P."/>
            <person name="Bennetzen J.L."/>
            <person name="Dai X."/>
            <person name="Dawson M.W."/>
            <person name="Muller H.G."/>
            <person name="Kugler K."/>
            <person name="Rivarola-Duarte L."/>
            <person name="Spannagl M."/>
            <person name="Mayer K.F.X."/>
            <person name="Lu F.H."/>
            <person name="Bevan M.W."/>
            <person name="Leroy P."/>
            <person name="Li P."/>
            <person name="You F.M."/>
            <person name="Sun Q."/>
            <person name="Liu Z."/>
            <person name="Lyons E."/>
            <person name="Wicker T."/>
            <person name="Salzberg S.L."/>
            <person name="Devos K.M."/>
            <person name="Dvorak J."/>
        </authorList>
    </citation>
    <scope>NUCLEOTIDE SEQUENCE [LARGE SCALE GENOMIC DNA]</scope>
    <source>
        <strain evidence="4">cv. AL8/78</strain>
    </source>
</reference>
<keyword evidence="2" id="KW-0812">Transmembrane</keyword>
<feature type="compositionally biased region" description="Basic and acidic residues" evidence="1">
    <location>
        <begin position="123"/>
        <end position="138"/>
    </location>
</feature>